<dbReference type="AlphaFoldDB" id="K1JD69"/>
<keyword evidence="6" id="KW-1185">Reference proteome</keyword>
<dbReference type="SUPFAM" id="SSF111369">
    <property type="entry name" value="HlyD-like secretion proteins"/>
    <property type="match status" value="2"/>
</dbReference>
<evidence type="ECO:0000259" key="2">
    <source>
        <dbReference type="Pfam" id="PF25876"/>
    </source>
</evidence>
<dbReference type="EMBL" id="AGWR01000015">
    <property type="protein sequence ID" value="EKB28141.1"/>
    <property type="molecule type" value="Genomic_DNA"/>
</dbReference>
<gene>
    <name evidence="5" type="ORF">HMPREF1171_01876</name>
</gene>
<dbReference type="Pfam" id="PF25917">
    <property type="entry name" value="BSH_RND"/>
    <property type="match status" value="1"/>
</dbReference>
<dbReference type="GO" id="GO:0055085">
    <property type="term" value="P:transmembrane transport"/>
    <property type="evidence" value="ECO:0007669"/>
    <property type="project" value="InterPro"/>
</dbReference>
<organism evidence="5 6">
    <name type="scientific">Aeromonas dhakensis</name>
    <dbReference type="NCBI Taxonomy" id="196024"/>
    <lineage>
        <taxon>Bacteria</taxon>
        <taxon>Pseudomonadati</taxon>
        <taxon>Pseudomonadota</taxon>
        <taxon>Gammaproteobacteria</taxon>
        <taxon>Aeromonadales</taxon>
        <taxon>Aeromonadaceae</taxon>
        <taxon>Aeromonas</taxon>
    </lineage>
</organism>
<evidence type="ECO:0000256" key="1">
    <source>
        <dbReference type="ARBA" id="ARBA00009477"/>
    </source>
</evidence>
<dbReference type="PANTHER" id="PTHR30386:SF24">
    <property type="entry name" value="MULTIDRUG RESISTANCE EFFLUX PUMP"/>
    <property type="match status" value="1"/>
</dbReference>
<dbReference type="InterPro" id="IPR058792">
    <property type="entry name" value="Beta-barrel_RND_2"/>
</dbReference>
<evidence type="ECO:0000313" key="6">
    <source>
        <dbReference type="Proteomes" id="UP000005149"/>
    </source>
</evidence>
<feature type="domain" description="Multidrug resistance protein MdtA-like barrel-sandwich hybrid" evidence="3">
    <location>
        <begin position="43"/>
        <end position="239"/>
    </location>
</feature>
<comment type="caution">
    <text evidence="5">The sequence shown here is derived from an EMBL/GenBank/DDBJ whole genome shotgun (WGS) entry which is preliminary data.</text>
</comment>
<dbReference type="RefSeq" id="WP_005302596.1">
    <property type="nucleotide sequence ID" value="NZ_CAWPWG010000001.1"/>
</dbReference>
<reference evidence="5 6" key="1">
    <citation type="submission" date="2012-06" db="EMBL/GenBank/DDBJ databases">
        <title>The Genome Sequence of Aeromonas hydrophila SSU.</title>
        <authorList>
            <consortium name="The Broad Institute Genome Sequencing Platform"/>
            <person name="Earl A."/>
            <person name="Ward D."/>
            <person name="Feldgarden M."/>
            <person name="Gevers D."/>
            <person name="Chopra A."/>
            <person name="Walker B."/>
            <person name="Young S.K."/>
            <person name="Zeng Q."/>
            <person name="Gargeya S."/>
            <person name="Fitzgerald M."/>
            <person name="Haas B."/>
            <person name="Abouelleil A."/>
            <person name="Alvarado L."/>
            <person name="Arachchi H.M."/>
            <person name="Berlin A.M."/>
            <person name="Chapman S.B."/>
            <person name="Goldberg J."/>
            <person name="Griggs A."/>
            <person name="Gujja S."/>
            <person name="Hansen M."/>
            <person name="Howarth C."/>
            <person name="Imamovic A."/>
            <person name="Larimer J."/>
            <person name="McCowan C."/>
            <person name="Montmayeur A."/>
            <person name="Murphy C."/>
            <person name="Neiman D."/>
            <person name="Pearson M."/>
            <person name="Priest M."/>
            <person name="Roberts A."/>
            <person name="Saif S."/>
            <person name="Shea T."/>
            <person name="Sisk P."/>
            <person name="Sykes S."/>
            <person name="Wortman J."/>
            <person name="Nusbaum C."/>
            <person name="Birren B."/>
        </authorList>
    </citation>
    <scope>NUCLEOTIDE SEQUENCE [LARGE SCALE GENOMIC DNA]</scope>
    <source>
        <strain evidence="5 6">SSU</strain>
    </source>
</reference>
<evidence type="ECO:0000259" key="3">
    <source>
        <dbReference type="Pfam" id="PF25917"/>
    </source>
</evidence>
<evidence type="ECO:0008006" key="7">
    <source>
        <dbReference type="Google" id="ProtNLM"/>
    </source>
</evidence>
<accession>K1JD69</accession>
<evidence type="ECO:0000313" key="5">
    <source>
        <dbReference type="EMBL" id="EKB28141.1"/>
    </source>
</evidence>
<proteinExistence type="inferred from homology"/>
<feature type="domain" description="Multidrug resistance protein MdtA-like alpha-helical hairpin" evidence="2">
    <location>
        <begin position="120"/>
        <end position="177"/>
    </location>
</feature>
<dbReference type="InterPro" id="IPR058625">
    <property type="entry name" value="MdtA-like_BSH"/>
</dbReference>
<protein>
    <recommendedName>
        <fullName evidence="7">HlyD family secretion protein</fullName>
    </recommendedName>
</protein>
<dbReference type="PANTHER" id="PTHR30386">
    <property type="entry name" value="MEMBRANE FUSION SUBUNIT OF EMRAB-TOLC MULTIDRUG EFFLUX PUMP"/>
    <property type="match status" value="1"/>
</dbReference>
<feature type="domain" description="CusB-like beta-barrel" evidence="4">
    <location>
        <begin position="244"/>
        <end position="281"/>
    </location>
</feature>
<dbReference type="Gene3D" id="2.40.50.100">
    <property type="match status" value="1"/>
</dbReference>
<dbReference type="Pfam" id="PF25876">
    <property type="entry name" value="HH_MFP_RND"/>
    <property type="match status" value="1"/>
</dbReference>
<dbReference type="Gene3D" id="1.10.287.470">
    <property type="entry name" value="Helix hairpin bin"/>
    <property type="match status" value="2"/>
</dbReference>
<dbReference type="PATRIC" id="fig|1073377.4.peg.1923"/>
<dbReference type="Proteomes" id="UP000005149">
    <property type="component" value="Unassembled WGS sequence"/>
</dbReference>
<dbReference type="HOGENOM" id="CLU_018816_15_1_6"/>
<dbReference type="Gene3D" id="2.40.30.170">
    <property type="match status" value="1"/>
</dbReference>
<comment type="similarity">
    <text evidence="1">Belongs to the membrane fusion protein (MFP) (TC 8.A.1) family.</text>
</comment>
<evidence type="ECO:0000259" key="4">
    <source>
        <dbReference type="Pfam" id="PF25954"/>
    </source>
</evidence>
<dbReference type="Pfam" id="PF25954">
    <property type="entry name" value="Beta-barrel_RND_2"/>
    <property type="match status" value="1"/>
</dbReference>
<dbReference type="InterPro" id="IPR058624">
    <property type="entry name" value="MdtA-like_HH"/>
</dbReference>
<sequence length="342" mass="36436">MKATMKKGAVALVLLGAVAGLYVYLMPRAGEVVTDNAYVQGEIAQISAEVAGVVTRVHVADNQFVLAGDLLAEVDARDYQALKTQAEGALAAAEAALANVRERIAMQEIGIGEAATRIEAARADAELQRAEWARYDNLLGKKLVAKSSADAQRTRMRQANASLEATRLGLASAKRQLGSLQTERAQRLAQRDQARAALELASLSLEDTQIRAPISGVVGNRSVRKGRYVTKGTNLLAIVPVDDVWVEANYKETQITHIQPGQTVEVRLDSFPDRPLRGHVIGASPATGARFSLLPPDNATGNFVKIVQRVPVKIALDIPSSLRGRVVPGLSAEVAIAVGGRG</sequence>
<dbReference type="InterPro" id="IPR050739">
    <property type="entry name" value="MFP"/>
</dbReference>
<name>K1JD69_9GAMM</name>